<feature type="compositionally biased region" description="Polar residues" evidence="1">
    <location>
        <begin position="367"/>
        <end position="378"/>
    </location>
</feature>
<accession>A0ABT4A4W8</accession>
<feature type="transmembrane region" description="Helical" evidence="2">
    <location>
        <begin position="322"/>
        <end position="343"/>
    </location>
</feature>
<feature type="transmembrane region" description="Helical" evidence="2">
    <location>
        <begin position="191"/>
        <end position="213"/>
    </location>
</feature>
<comment type="caution">
    <text evidence="3">The sequence shown here is derived from an EMBL/GenBank/DDBJ whole genome shotgun (WGS) entry which is preliminary data.</text>
</comment>
<sequence>MGATQQHLRGGRRWAKVRSLESTLSFLDEQRAQGPNDLQARAVSNNLRERLDQARRWLEARRWRPRLPLDNCQFWELVHGVDADLLLILPLDMLATEALMVEENFRRNIHEPIARSTWLGADEKSGPLCVAVRCITGLAYRVESLKPEEEAKLRHARQVLRSALRQVLRHSDKYFLQLDLTMMIRSFSGSLLVLLLVLTLVGHLPAQFAGLILKNPIELPWKGPAMSTLSLILLGAGGAITANMLSDRPVLVVRGPFWRQFVYYLFVKPSIGAVAAFLFYLLAISQLFFSIETATPMLGPLNPLQGAGQLQPALRIVLGNNDALVCTYAILIIAVGFSAERFLSPIMDRVVNKLFVMAEKSEPSPGTPTQGPSATGTPTEGKPGASPRPPIISGESAQST</sequence>
<protein>
    <submittedName>
        <fullName evidence="3">Uncharacterized protein</fullName>
    </submittedName>
</protein>
<feature type="transmembrane region" description="Helical" evidence="2">
    <location>
        <begin position="265"/>
        <end position="289"/>
    </location>
</feature>
<reference evidence="3 4" key="1">
    <citation type="submission" date="2022-11" db="EMBL/GenBank/DDBJ databases">
        <title>Minimal conservation of predation-associated metabolite biosynthetic gene clusters underscores biosynthetic potential of Myxococcota including descriptions for ten novel species: Archangium lansinium sp. nov., Myxococcus landrumus sp. nov., Nannocystis bai.</title>
        <authorList>
            <person name="Ahearne A."/>
            <person name="Stevens C."/>
            <person name="Phillips K."/>
        </authorList>
    </citation>
    <scope>NUCLEOTIDE SEQUENCE [LARGE SCALE GENOMIC DNA]</scope>
    <source>
        <strain evidence="3 4">MIWBW</strain>
    </source>
</reference>
<dbReference type="RefSeq" id="WP_267535570.1">
    <property type="nucleotide sequence ID" value="NZ_JAPNKA010000001.1"/>
</dbReference>
<evidence type="ECO:0000313" key="4">
    <source>
        <dbReference type="Proteomes" id="UP001207654"/>
    </source>
</evidence>
<keyword evidence="2" id="KW-0472">Membrane</keyword>
<keyword evidence="4" id="KW-1185">Reference proteome</keyword>
<dbReference type="EMBL" id="JAPNKA010000001">
    <property type="protein sequence ID" value="MCY1076695.1"/>
    <property type="molecule type" value="Genomic_DNA"/>
</dbReference>
<evidence type="ECO:0000313" key="3">
    <source>
        <dbReference type="EMBL" id="MCY1076695.1"/>
    </source>
</evidence>
<proteinExistence type="predicted"/>
<feature type="transmembrane region" description="Helical" evidence="2">
    <location>
        <begin position="225"/>
        <end position="245"/>
    </location>
</feature>
<gene>
    <name evidence="3" type="ORF">OV287_19640</name>
</gene>
<dbReference type="Proteomes" id="UP001207654">
    <property type="component" value="Unassembled WGS sequence"/>
</dbReference>
<evidence type="ECO:0000256" key="1">
    <source>
        <dbReference type="SAM" id="MobiDB-lite"/>
    </source>
</evidence>
<keyword evidence="2" id="KW-1133">Transmembrane helix</keyword>
<evidence type="ECO:0000256" key="2">
    <source>
        <dbReference type="SAM" id="Phobius"/>
    </source>
</evidence>
<keyword evidence="2" id="KW-0812">Transmembrane</keyword>
<organism evidence="3 4">
    <name type="scientific">Archangium lansingense</name>
    <dbReference type="NCBI Taxonomy" id="2995310"/>
    <lineage>
        <taxon>Bacteria</taxon>
        <taxon>Pseudomonadati</taxon>
        <taxon>Myxococcota</taxon>
        <taxon>Myxococcia</taxon>
        <taxon>Myxococcales</taxon>
        <taxon>Cystobacterineae</taxon>
        <taxon>Archangiaceae</taxon>
        <taxon>Archangium</taxon>
    </lineage>
</organism>
<name>A0ABT4A4W8_9BACT</name>
<feature type="region of interest" description="Disordered" evidence="1">
    <location>
        <begin position="360"/>
        <end position="400"/>
    </location>
</feature>